<feature type="non-terminal residue" evidence="2">
    <location>
        <position position="310"/>
    </location>
</feature>
<dbReference type="SUPFAM" id="SSF49373">
    <property type="entry name" value="Invasin/intimin cell-adhesion fragments"/>
    <property type="match status" value="2"/>
</dbReference>
<dbReference type="Gene3D" id="2.60.40.10">
    <property type="entry name" value="Immunoglobulins"/>
    <property type="match status" value="1"/>
</dbReference>
<dbReference type="EMBL" id="UINC01069026">
    <property type="protein sequence ID" value="SVC02086.1"/>
    <property type="molecule type" value="Genomic_DNA"/>
</dbReference>
<name>A0A382IR48_9ZZZZ</name>
<evidence type="ECO:0000313" key="2">
    <source>
        <dbReference type="EMBL" id="SVC02086.1"/>
    </source>
</evidence>
<dbReference type="InterPro" id="IPR013783">
    <property type="entry name" value="Ig-like_fold"/>
</dbReference>
<reference evidence="2" key="1">
    <citation type="submission" date="2018-05" db="EMBL/GenBank/DDBJ databases">
        <authorList>
            <person name="Lanie J.A."/>
            <person name="Ng W.-L."/>
            <person name="Kazmierczak K.M."/>
            <person name="Andrzejewski T.M."/>
            <person name="Davidsen T.M."/>
            <person name="Wayne K.J."/>
            <person name="Tettelin H."/>
            <person name="Glass J.I."/>
            <person name="Rusch D."/>
            <person name="Podicherti R."/>
            <person name="Tsui H.-C.T."/>
            <person name="Winkler M.E."/>
        </authorList>
    </citation>
    <scope>NUCLEOTIDE SEQUENCE</scope>
</reference>
<dbReference type="GO" id="GO:0005509">
    <property type="term" value="F:calcium ion binding"/>
    <property type="evidence" value="ECO:0007669"/>
    <property type="project" value="InterPro"/>
</dbReference>
<dbReference type="Pfam" id="PF05345">
    <property type="entry name" value="He_PIG"/>
    <property type="match status" value="1"/>
</dbReference>
<dbReference type="InterPro" id="IPR008964">
    <property type="entry name" value="Invasin/intimin_cell_adhesion"/>
</dbReference>
<proteinExistence type="predicted"/>
<dbReference type="AlphaFoldDB" id="A0A382IR48"/>
<dbReference type="SMART" id="SM00635">
    <property type="entry name" value="BID_2"/>
    <property type="match status" value="2"/>
</dbReference>
<feature type="domain" description="BIG2" evidence="1">
    <location>
        <begin position="115"/>
        <end position="196"/>
    </location>
</feature>
<organism evidence="2">
    <name type="scientific">marine metagenome</name>
    <dbReference type="NCBI Taxonomy" id="408172"/>
    <lineage>
        <taxon>unclassified sequences</taxon>
        <taxon>metagenomes</taxon>
        <taxon>ecological metagenomes</taxon>
    </lineage>
</organism>
<dbReference type="GO" id="GO:0016020">
    <property type="term" value="C:membrane"/>
    <property type="evidence" value="ECO:0007669"/>
    <property type="project" value="InterPro"/>
</dbReference>
<evidence type="ECO:0000259" key="1">
    <source>
        <dbReference type="SMART" id="SM00635"/>
    </source>
</evidence>
<dbReference type="PROSITE" id="PS51257">
    <property type="entry name" value="PROKAR_LIPOPROTEIN"/>
    <property type="match status" value="1"/>
</dbReference>
<dbReference type="InterPro" id="IPR015919">
    <property type="entry name" value="Cadherin-like_sf"/>
</dbReference>
<dbReference type="Pfam" id="PF02368">
    <property type="entry name" value="Big_2"/>
    <property type="match status" value="2"/>
</dbReference>
<feature type="domain" description="BIG2" evidence="1">
    <location>
        <begin position="30"/>
        <end position="111"/>
    </location>
</feature>
<sequence>MRYIGLTAVLLLAACGGDSTTAPTTPPTPVATSITLSATSLSFASLGEAQQLTATVKDQNGATMSGAFVTWTSSNTAIATVLGNGLVTAISVGSANVLVQSGAVSAMASVTVAQTAASITLAPTNLIMTPVGDTATFVPTVKDAGGSTIVGATVMWTTSSSSVATISSAGTVTSGANGTATITATSESASATATVTVQDPLQITTTSLPGVMVHSSYDQTLAAFGGDSPYTWSVITGSLPNGLSLSPANGQITGTATTVGSSTFTLQVRSTDGQTVSKEFTVSVYAALIITTASVPNAITGNEYSVSFGA</sequence>
<gene>
    <name evidence="2" type="ORF">METZ01_LOCUS254940</name>
</gene>
<protein>
    <recommendedName>
        <fullName evidence="1">BIG2 domain-containing protein</fullName>
    </recommendedName>
</protein>
<dbReference type="SUPFAM" id="SSF49313">
    <property type="entry name" value="Cadherin-like"/>
    <property type="match status" value="1"/>
</dbReference>
<dbReference type="InterPro" id="IPR003343">
    <property type="entry name" value="Big_2"/>
</dbReference>
<accession>A0A382IR48</accession>
<dbReference type="Gene3D" id="2.60.40.1080">
    <property type="match status" value="2"/>
</dbReference>